<dbReference type="RefSeq" id="WP_010369505.1">
    <property type="nucleotide sequence ID" value="NZ_CP011924.1"/>
</dbReference>
<protein>
    <recommendedName>
        <fullName evidence="4">DUF1496 domain-containing protein</fullName>
    </recommendedName>
</protein>
<feature type="signal peptide" evidence="1">
    <location>
        <begin position="1"/>
        <end position="21"/>
    </location>
</feature>
<dbReference type="Pfam" id="PF07383">
    <property type="entry name" value="DUF1496"/>
    <property type="match status" value="1"/>
</dbReference>
<name>A0ABN5C9Z9_PSEO7</name>
<keyword evidence="1" id="KW-0732">Signal</keyword>
<proteinExistence type="predicted"/>
<evidence type="ECO:0000313" key="2">
    <source>
        <dbReference type="EMBL" id="ATD05690.1"/>
    </source>
</evidence>
<dbReference type="EMBL" id="CP011924">
    <property type="protein sequence ID" value="ATD05690.1"/>
    <property type="molecule type" value="Genomic_DNA"/>
</dbReference>
<feature type="chain" id="PRO_5045511318" description="DUF1496 domain-containing protein" evidence="1">
    <location>
        <begin position="22"/>
        <end position="75"/>
    </location>
</feature>
<keyword evidence="3" id="KW-1185">Reference proteome</keyword>
<reference evidence="2 3" key="1">
    <citation type="submission" date="2015-06" db="EMBL/GenBank/DDBJ databases">
        <authorList>
            <person name="Xie B.-B."/>
            <person name="Rong J.-C."/>
            <person name="Qin Q.-L."/>
            <person name="Zhang Y.-Z."/>
        </authorList>
    </citation>
    <scope>NUCLEOTIDE SEQUENCE [LARGE SCALE GENOMIC DNA]</scope>
    <source>
        <strain evidence="2 3">JCM 20779</strain>
    </source>
</reference>
<gene>
    <name evidence="2" type="ORF">PPIS_a0381</name>
</gene>
<accession>A0ABN5C9Z9</accession>
<organism evidence="2 3">
    <name type="scientific">Pseudoalteromonas piscicida</name>
    <dbReference type="NCBI Taxonomy" id="43662"/>
    <lineage>
        <taxon>Bacteria</taxon>
        <taxon>Pseudomonadati</taxon>
        <taxon>Pseudomonadota</taxon>
        <taxon>Gammaproteobacteria</taxon>
        <taxon>Alteromonadales</taxon>
        <taxon>Pseudoalteromonadaceae</taxon>
        <taxon>Pseudoalteromonas</taxon>
    </lineage>
</organism>
<evidence type="ECO:0008006" key="4">
    <source>
        <dbReference type="Google" id="ProtNLM"/>
    </source>
</evidence>
<sequence length="75" mass="8608">MIKYIFSVLLLAPVFSIAAEANNVEVNNKQAKTYDSTKFCYYADKQFSEGAKHYIGDVVQRCVRRGDNILIWKTL</sequence>
<dbReference type="Proteomes" id="UP000016521">
    <property type="component" value="Chromosome I"/>
</dbReference>
<dbReference type="InterPro" id="IPR009971">
    <property type="entry name" value="DUF1496"/>
</dbReference>
<evidence type="ECO:0000256" key="1">
    <source>
        <dbReference type="SAM" id="SignalP"/>
    </source>
</evidence>
<evidence type="ECO:0000313" key="3">
    <source>
        <dbReference type="Proteomes" id="UP000016521"/>
    </source>
</evidence>